<dbReference type="Gene3D" id="3.60.21.10">
    <property type="match status" value="1"/>
</dbReference>
<gene>
    <name evidence="5" type="ORF">PLANPX_5371</name>
</gene>
<dbReference type="RefSeq" id="WP_152101065.1">
    <property type="nucleotide sequence ID" value="NZ_AP021861.1"/>
</dbReference>
<dbReference type="AlphaFoldDB" id="A0A5K7XQA6"/>
<keyword evidence="6" id="KW-1185">Reference proteome</keyword>
<sequence>MIHFTKPLLVAILLAIPPAAHAEDLIGLFLSWQQDPTTTMTVTWVDIYAHSSPTILYRKYDGKPHSAETKWQKATPAAQSTVGPTTLQLRRTKLTGLEPGTRYEFGIGDKTEDVTHFWRFDTMPEKLTEPLTFVAGGDMMHSRELLDDMNREMQKLDPDFAVLMGDIAYENGVYGTHWIDWLQSWRRYSVGKEKRLIPLVIGIGNHEVKGHYNGRIPQDAPYFYSIFALPGERSYYALDFGKYLSLVILDTQHTQPVIGPQADWLGKALAERGDQQFLIAGYHFPAFGTAKGPKDGGAIDAPLALDLQKHWVPSFERYGMTAVFENDHHTFKRTHRIRNRQRDDENGILYLGDGCWGVEPRPVPKPGAAWWLAKAESRNHLWRVELDPNGEAKFEAIDADGKVFDETEIETPRTKPVE</sequence>
<dbReference type="PANTHER" id="PTHR22953">
    <property type="entry name" value="ACID PHOSPHATASE RELATED"/>
    <property type="match status" value="1"/>
</dbReference>
<organism evidence="5 6">
    <name type="scientific">Lacipirellula parvula</name>
    <dbReference type="NCBI Taxonomy" id="2650471"/>
    <lineage>
        <taxon>Bacteria</taxon>
        <taxon>Pseudomonadati</taxon>
        <taxon>Planctomycetota</taxon>
        <taxon>Planctomycetia</taxon>
        <taxon>Pirellulales</taxon>
        <taxon>Lacipirellulaceae</taxon>
        <taxon>Lacipirellula</taxon>
    </lineage>
</organism>
<dbReference type="InterPro" id="IPR039331">
    <property type="entry name" value="PAPs-like"/>
</dbReference>
<name>A0A5K7XQA6_9BACT</name>
<dbReference type="SUPFAM" id="SSF49363">
    <property type="entry name" value="Purple acid phosphatase, N-terminal domain"/>
    <property type="match status" value="1"/>
</dbReference>
<evidence type="ECO:0000313" key="6">
    <source>
        <dbReference type="Proteomes" id="UP000326837"/>
    </source>
</evidence>
<evidence type="ECO:0000313" key="5">
    <source>
        <dbReference type="EMBL" id="BBO35759.1"/>
    </source>
</evidence>
<feature type="signal peptide" evidence="2">
    <location>
        <begin position="1"/>
        <end position="22"/>
    </location>
</feature>
<dbReference type="Pfam" id="PF00149">
    <property type="entry name" value="Metallophos"/>
    <property type="match status" value="1"/>
</dbReference>
<proteinExistence type="predicted"/>
<accession>A0A5K7XQA6</accession>
<dbReference type="InterPro" id="IPR015914">
    <property type="entry name" value="PAPs_N"/>
</dbReference>
<dbReference type="EMBL" id="AP021861">
    <property type="protein sequence ID" value="BBO35759.1"/>
    <property type="molecule type" value="Genomic_DNA"/>
</dbReference>
<reference evidence="6" key="1">
    <citation type="submission" date="2019-10" db="EMBL/GenBank/DDBJ databases">
        <title>Lacipirellula parvula gen. nov., sp. nov., representing a lineage of planctomycetes widespread in freshwater anoxic habitats, and description of the family Lacipirellulaceae.</title>
        <authorList>
            <person name="Dedysh S.N."/>
            <person name="Kulichevskaya I.S."/>
            <person name="Beletsky A.V."/>
            <person name="Rakitin A.L."/>
            <person name="Mardanov A.V."/>
            <person name="Ivanova A.A."/>
            <person name="Saltykova V.X."/>
            <person name="Rijpstra W.I.C."/>
            <person name="Sinninghe Damste J.S."/>
            <person name="Ravin N.V."/>
        </authorList>
    </citation>
    <scope>NUCLEOTIDE SEQUENCE [LARGE SCALE GENOMIC DNA]</scope>
    <source>
        <strain evidence="6">PX69</strain>
    </source>
</reference>
<protein>
    <submittedName>
        <fullName evidence="5">Uncharacterized protein</fullName>
    </submittedName>
</protein>
<dbReference type="PANTHER" id="PTHR22953:SF153">
    <property type="entry name" value="PURPLE ACID PHOSPHATASE"/>
    <property type="match status" value="1"/>
</dbReference>
<dbReference type="InterPro" id="IPR008963">
    <property type="entry name" value="Purple_acid_Pase-like_N"/>
</dbReference>
<feature type="chain" id="PRO_5024930514" evidence="2">
    <location>
        <begin position="23"/>
        <end position="418"/>
    </location>
</feature>
<dbReference type="InterPro" id="IPR029052">
    <property type="entry name" value="Metallo-depent_PP-like"/>
</dbReference>
<evidence type="ECO:0000259" key="4">
    <source>
        <dbReference type="Pfam" id="PF16656"/>
    </source>
</evidence>
<dbReference type="GO" id="GO:0003993">
    <property type="term" value="F:acid phosphatase activity"/>
    <property type="evidence" value="ECO:0007669"/>
    <property type="project" value="InterPro"/>
</dbReference>
<feature type="domain" description="Purple acid phosphatase N-terminal" evidence="4">
    <location>
        <begin position="29"/>
        <end position="112"/>
    </location>
</feature>
<feature type="domain" description="Calcineurin-like phosphoesterase" evidence="3">
    <location>
        <begin position="144"/>
        <end position="287"/>
    </location>
</feature>
<evidence type="ECO:0000256" key="1">
    <source>
        <dbReference type="ARBA" id="ARBA00022729"/>
    </source>
</evidence>
<dbReference type="GO" id="GO:0046872">
    <property type="term" value="F:metal ion binding"/>
    <property type="evidence" value="ECO:0007669"/>
    <property type="project" value="InterPro"/>
</dbReference>
<evidence type="ECO:0000256" key="2">
    <source>
        <dbReference type="SAM" id="SignalP"/>
    </source>
</evidence>
<keyword evidence="1 2" id="KW-0732">Signal</keyword>
<dbReference type="Pfam" id="PF16656">
    <property type="entry name" value="Pur_ac_phosph_N"/>
    <property type="match status" value="1"/>
</dbReference>
<dbReference type="CDD" id="cd00063">
    <property type="entry name" value="FN3"/>
    <property type="match status" value="1"/>
</dbReference>
<evidence type="ECO:0000259" key="3">
    <source>
        <dbReference type="Pfam" id="PF00149"/>
    </source>
</evidence>
<dbReference type="Proteomes" id="UP000326837">
    <property type="component" value="Chromosome"/>
</dbReference>
<dbReference type="InterPro" id="IPR004843">
    <property type="entry name" value="Calcineurin-like_PHP"/>
</dbReference>
<dbReference type="Gene3D" id="2.60.40.380">
    <property type="entry name" value="Purple acid phosphatase-like, N-terminal"/>
    <property type="match status" value="1"/>
</dbReference>
<dbReference type="KEGG" id="lpav:PLANPX_5371"/>
<dbReference type="InterPro" id="IPR003961">
    <property type="entry name" value="FN3_dom"/>
</dbReference>
<dbReference type="SUPFAM" id="SSF56300">
    <property type="entry name" value="Metallo-dependent phosphatases"/>
    <property type="match status" value="1"/>
</dbReference>